<organism evidence="1 2">
    <name type="scientific">Listeria booriae</name>
    <dbReference type="NCBI Taxonomy" id="1552123"/>
    <lineage>
        <taxon>Bacteria</taxon>
        <taxon>Bacillati</taxon>
        <taxon>Bacillota</taxon>
        <taxon>Bacilli</taxon>
        <taxon>Bacillales</taxon>
        <taxon>Listeriaceae</taxon>
        <taxon>Listeria</taxon>
    </lineage>
</organism>
<evidence type="ECO:0008006" key="3">
    <source>
        <dbReference type="Google" id="ProtNLM"/>
    </source>
</evidence>
<dbReference type="AlphaFoldDB" id="A0A842G4V2"/>
<dbReference type="Proteomes" id="UP000543005">
    <property type="component" value="Unassembled WGS sequence"/>
</dbReference>
<name>A0A842G4V2_9LIST</name>
<comment type="caution">
    <text evidence="1">The sequence shown here is derived from an EMBL/GenBank/DDBJ whole genome shotgun (WGS) entry which is preliminary data.</text>
</comment>
<dbReference type="EMBL" id="JAARZT010000020">
    <property type="protein sequence ID" value="MBC2293766.1"/>
    <property type="molecule type" value="Genomic_DNA"/>
</dbReference>
<gene>
    <name evidence="1" type="ORF">HCC36_11050</name>
</gene>
<evidence type="ECO:0000313" key="2">
    <source>
        <dbReference type="Proteomes" id="UP000543005"/>
    </source>
</evidence>
<evidence type="ECO:0000313" key="1">
    <source>
        <dbReference type="EMBL" id="MBC2293766.1"/>
    </source>
</evidence>
<dbReference type="RefSeq" id="WP_185629531.1">
    <property type="nucleotide sequence ID" value="NZ_JAARZT010000020.1"/>
</dbReference>
<protein>
    <recommendedName>
        <fullName evidence="3">Phage protein</fullName>
    </recommendedName>
</protein>
<proteinExistence type="predicted"/>
<sequence>MPIIIDTKKAFEEVVIYEQTYIIDFSDEKLLEYEQEAAKWEKISNDESANRSLADNINLVKEGLIVFFDEKIAEEIYKNSGNSSMVCTNIIMQIFKVFKERMAEFEDKKLQEYLEDEDTEISG</sequence>
<accession>A0A842G4V2</accession>
<reference evidence="1 2" key="1">
    <citation type="submission" date="2020-03" db="EMBL/GenBank/DDBJ databases">
        <title>Soil Listeria distribution.</title>
        <authorList>
            <person name="Liao J."/>
            <person name="Wiedmann M."/>
        </authorList>
    </citation>
    <scope>NUCLEOTIDE SEQUENCE [LARGE SCALE GENOMIC DNA]</scope>
    <source>
        <strain evidence="1 2">FSL L7-0051</strain>
    </source>
</reference>